<dbReference type="PROSITE" id="PS50887">
    <property type="entry name" value="GGDEF"/>
    <property type="match status" value="1"/>
</dbReference>
<keyword evidence="3" id="KW-1133">Transmembrane helix</keyword>
<dbReference type="PANTHER" id="PTHR45138">
    <property type="entry name" value="REGULATORY COMPONENTS OF SENSORY TRANSDUCTION SYSTEM"/>
    <property type="match status" value="1"/>
</dbReference>
<evidence type="ECO:0000259" key="4">
    <source>
        <dbReference type="PROSITE" id="PS50887"/>
    </source>
</evidence>
<proteinExistence type="predicted"/>
<dbReference type="Pfam" id="PF00990">
    <property type="entry name" value="GGDEF"/>
    <property type="match status" value="1"/>
</dbReference>
<organism evidence="5 6">
    <name type="scientific">Methylobacterium jeotgali</name>
    <dbReference type="NCBI Taxonomy" id="381630"/>
    <lineage>
        <taxon>Bacteria</taxon>
        <taxon>Pseudomonadati</taxon>
        <taxon>Pseudomonadota</taxon>
        <taxon>Alphaproteobacteria</taxon>
        <taxon>Hyphomicrobiales</taxon>
        <taxon>Methylobacteriaceae</taxon>
        <taxon>Methylobacterium</taxon>
    </lineage>
</organism>
<evidence type="ECO:0000313" key="6">
    <source>
        <dbReference type="Proteomes" id="UP001055102"/>
    </source>
</evidence>
<dbReference type="NCBIfam" id="TIGR00254">
    <property type="entry name" value="GGDEF"/>
    <property type="match status" value="1"/>
</dbReference>
<dbReference type="RefSeq" id="WP_238276570.1">
    <property type="nucleotide sequence ID" value="NZ_BPQR01000045.1"/>
</dbReference>
<reference evidence="5" key="1">
    <citation type="journal article" date="2021" name="Front. Microbiol.">
        <title>Comprehensive Comparative Genomics and Phenotyping of Methylobacterium Species.</title>
        <authorList>
            <person name="Alessa O."/>
            <person name="Ogura Y."/>
            <person name="Fujitani Y."/>
            <person name="Takami H."/>
            <person name="Hayashi T."/>
            <person name="Sahin N."/>
            <person name="Tani A."/>
        </authorList>
    </citation>
    <scope>NUCLEOTIDE SEQUENCE</scope>
    <source>
        <strain evidence="5">LMG 23639</strain>
    </source>
</reference>
<evidence type="ECO:0000256" key="1">
    <source>
        <dbReference type="ARBA" id="ARBA00012528"/>
    </source>
</evidence>
<protein>
    <recommendedName>
        <fullName evidence="1">diguanylate cyclase</fullName>
        <ecNumber evidence="1">2.7.7.65</ecNumber>
    </recommendedName>
</protein>
<dbReference type="SUPFAM" id="SSF55073">
    <property type="entry name" value="Nucleotide cyclase"/>
    <property type="match status" value="1"/>
</dbReference>
<gene>
    <name evidence="5" type="ORF">AOPFMNJM_2745</name>
</gene>
<sequence length="380" mass="39486">MADLPDIGTVRLCSLLAASAYLGVFLALWRGRREEEYFLHWALSMAIYAAALVVFGRYADAPPVVVGGLLHAALALSNMVTLSGVRRFDGRPPFAAWMLVPIALSFLAYALPALATDAGLIAEDRQAARIGGTLALIAVVILTGCSLLRTRAGRLPAAVKGRRLVGLSMFAYVPGYLAALALPLLSGLPGAVNATALVAMLSDQILLVVLNLGLLAMPGERAQAMLREGALRDPLTGAWNRAGLEARAAGMMRPGTAVVVLDVDHFKGINDGHGHAAGDAVLAALAARATALLPRDGDVLARLGGDEFVILLGRTTREAALAVADALRHPSGPEPAAPPWTLSLGLAMVEPGETGLAGVIARADASLYRAKTLGRNRVAA</sequence>
<reference evidence="5" key="2">
    <citation type="submission" date="2021-08" db="EMBL/GenBank/DDBJ databases">
        <authorList>
            <person name="Tani A."/>
            <person name="Ola A."/>
            <person name="Ogura Y."/>
            <person name="Katsura K."/>
            <person name="Hayashi T."/>
        </authorList>
    </citation>
    <scope>NUCLEOTIDE SEQUENCE</scope>
    <source>
        <strain evidence="5">LMG 23639</strain>
    </source>
</reference>
<dbReference type="EC" id="2.7.7.65" evidence="1"/>
<dbReference type="InterPro" id="IPR050469">
    <property type="entry name" value="Diguanylate_Cyclase"/>
</dbReference>
<dbReference type="InterPro" id="IPR029787">
    <property type="entry name" value="Nucleotide_cyclase"/>
</dbReference>
<dbReference type="SMART" id="SM00267">
    <property type="entry name" value="GGDEF"/>
    <property type="match status" value="1"/>
</dbReference>
<comment type="catalytic activity">
    <reaction evidence="2">
        <text>2 GTP = 3',3'-c-di-GMP + 2 diphosphate</text>
        <dbReference type="Rhea" id="RHEA:24898"/>
        <dbReference type="ChEBI" id="CHEBI:33019"/>
        <dbReference type="ChEBI" id="CHEBI:37565"/>
        <dbReference type="ChEBI" id="CHEBI:58805"/>
        <dbReference type="EC" id="2.7.7.65"/>
    </reaction>
</comment>
<dbReference type="Gene3D" id="3.30.70.270">
    <property type="match status" value="1"/>
</dbReference>
<dbReference type="InterPro" id="IPR000160">
    <property type="entry name" value="GGDEF_dom"/>
</dbReference>
<keyword evidence="6" id="KW-1185">Reference proteome</keyword>
<feature type="transmembrane region" description="Helical" evidence="3">
    <location>
        <begin position="194"/>
        <end position="217"/>
    </location>
</feature>
<evidence type="ECO:0000256" key="2">
    <source>
        <dbReference type="ARBA" id="ARBA00034247"/>
    </source>
</evidence>
<dbReference type="InterPro" id="IPR043128">
    <property type="entry name" value="Rev_trsase/Diguanyl_cyclase"/>
</dbReference>
<feature type="transmembrane region" description="Helical" evidence="3">
    <location>
        <begin position="127"/>
        <end position="148"/>
    </location>
</feature>
<feature type="transmembrane region" description="Helical" evidence="3">
    <location>
        <begin position="38"/>
        <end position="58"/>
    </location>
</feature>
<keyword evidence="3" id="KW-0812">Transmembrane</keyword>
<dbReference type="CDD" id="cd01949">
    <property type="entry name" value="GGDEF"/>
    <property type="match status" value="1"/>
</dbReference>
<feature type="transmembrane region" description="Helical" evidence="3">
    <location>
        <begin position="169"/>
        <end position="188"/>
    </location>
</feature>
<feature type="domain" description="GGDEF" evidence="4">
    <location>
        <begin position="254"/>
        <end position="380"/>
    </location>
</feature>
<feature type="transmembrane region" description="Helical" evidence="3">
    <location>
        <begin position="12"/>
        <end position="29"/>
    </location>
</feature>
<accession>A0ABQ4T0J9</accession>
<dbReference type="PANTHER" id="PTHR45138:SF9">
    <property type="entry name" value="DIGUANYLATE CYCLASE DGCM-RELATED"/>
    <property type="match status" value="1"/>
</dbReference>
<evidence type="ECO:0000256" key="3">
    <source>
        <dbReference type="SAM" id="Phobius"/>
    </source>
</evidence>
<feature type="transmembrane region" description="Helical" evidence="3">
    <location>
        <begin position="64"/>
        <end position="82"/>
    </location>
</feature>
<name>A0ABQ4T0J9_9HYPH</name>
<keyword evidence="3" id="KW-0472">Membrane</keyword>
<dbReference type="Proteomes" id="UP001055102">
    <property type="component" value="Unassembled WGS sequence"/>
</dbReference>
<comment type="caution">
    <text evidence="5">The sequence shown here is derived from an EMBL/GenBank/DDBJ whole genome shotgun (WGS) entry which is preliminary data.</text>
</comment>
<feature type="transmembrane region" description="Helical" evidence="3">
    <location>
        <begin position="94"/>
        <end position="115"/>
    </location>
</feature>
<dbReference type="EMBL" id="BPQR01000045">
    <property type="protein sequence ID" value="GJE07416.1"/>
    <property type="molecule type" value="Genomic_DNA"/>
</dbReference>
<evidence type="ECO:0000313" key="5">
    <source>
        <dbReference type="EMBL" id="GJE07416.1"/>
    </source>
</evidence>